<dbReference type="GO" id="GO:0009229">
    <property type="term" value="P:thiamine diphosphate biosynthetic process"/>
    <property type="evidence" value="ECO:0007669"/>
    <property type="project" value="InterPro"/>
</dbReference>
<dbReference type="RefSeq" id="WP_062467712.1">
    <property type="nucleotide sequence ID" value="NZ_BBYN01000001.1"/>
</dbReference>
<dbReference type="GO" id="GO:0030975">
    <property type="term" value="F:thiamine binding"/>
    <property type="evidence" value="ECO:0007669"/>
    <property type="project" value="InterPro"/>
</dbReference>
<dbReference type="STRING" id="708126.BW727_100552"/>
<proteinExistence type="predicted"/>
<evidence type="ECO:0000256" key="4">
    <source>
        <dbReference type="ARBA" id="ARBA00022840"/>
    </source>
</evidence>
<dbReference type="SMART" id="SM00983">
    <property type="entry name" value="TPK_B1_binding"/>
    <property type="match status" value="1"/>
</dbReference>
<keyword evidence="3 7" id="KW-0418">Kinase</keyword>
<dbReference type="KEGG" id="jda:BW727_100552"/>
<dbReference type="EMBL" id="CP019728">
    <property type="protein sequence ID" value="AQS52945.1"/>
    <property type="molecule type" value="Genomic_DNA"/>
</dbReference>
<organism evidence="7 8">
    <name type="scientific">Jeotgalibaca dankookensis</name>
    <dbReference type="NCBI Taxonomy" id="708126"/>
    <lineage>
        <taxon>Bacteria</taxon>
        <taxon>Bacillati</taxon>
        <taxon>Bacillota</taxon>
        <taxon>Bacilli</taxon>
        <taxon>Lactobacillales</taxon>
        <taxon>Carnobacteriaceae</taxon>
        <taxon>Jeotgalibaca</taxon>
    </lineage>
</organism>
<evidence type="ECO:0000313" key="8">
    <source>
        <dbReference type="Proteomes" id="UP000188993"/>
    </source>
</evidence>
<protein>
    <recommendedName>
        <fullName evidence="5">Thiamine diphosphokinase</fullName>
        <ecNumber evidence="5">2.7.6.2</ecNumber>
    </recommendedName>
</protein>
<name>A0A1S6IN16_9LACT</name>
<dbReference type="Gene3D" id="3.40.50.10240">
    <property type="entry name" value="Thiamin pyrophosphokinase, catalytic domain"/>
    <property type="match status" value="1"/>
</dbReference>
<sequence>MYKKAFLVAGGDKDNLEAFFLNIHDDELVVGVDEGAFYLLNKGIHVDIAVGDFDSISKEQLSILKKHIGKVVLLPSEKDLTDTEAALEYVFHHYELDEVKLFGVFGGRVDHMISNLWIAFLPQFAKNIEKISFFDKKNKLSFYKPGAYELEKEENKKYLSFISMTALVNLNLKQVKYPLENSNYEHPVALISNEFKSQTMQFTFDEGLLAVIQSSD</sequence>
<dbReference type="InterPro" id="IPR036759">
    <property type="entry name" value="TPK_catalytic_sf"/>
</dbReference>
<dbReference type="Pfam" id="PF04265">
    <property type="entry name" value="TPK_B1_binding"/>
    <property type="match status" value="1"/>
</dbReference>
<dbReference type="AlphaFoldDB" id="A0A1S6IN16"/>
<dbReference type="GO" id="GO:0004788">
    <property type="term" value="F:thiamine diphosphokinase activity"/>
    <property type="evidence" value="ECO:0007669"/>
    <property type="project" value="UniProtKB-UniRule"/>
</dbReference>
<dbReference type="InterPro" id="IPR006282">
    <property type="entry name" value="Thi_PPkinase"/>
</dbReference>
<dbReference type="GO" id="GO:0006772">
    <property type="term" value="P:thiamine metabolic process"/>
    <property type="evidence" value="ECO:0007669"/>
    <property type="project" value="UniProtKB-UniRule"/>
</dbReference>
<feature type="domain" description="Thiamin pyrophosphokinase thiamin-binding" evidence="6">
    <location>
        <begin position="146"/>
        <end position="210"/>
    </location>
</feature>
<evidence type="ECO:0000313" key="7">
    <source>
        <dbReference type="EMBL" id="AQS52945.1"/>
    </source>
</evidence>
<accession>A0A1S6IN16</accession>
<gene>
    <name evidence="7" type="primary">thiN</name>
    <name evidence="7" type="ORF">BW727_100552</name>
</gene>
<evidence type="ECO:0000256" key="5">
    <source>
        <dbReference type="NCBIfam" id="TIGR01378"/>
    </source>
</evidence>
<dbReference type="EC" id="2.7.6.2" evidence="5"/>
<dbReference type="CDD" id="cd07995">
    <property type="entry name" value="TPK"/>
    <property type="match status" value="1"/>
</dbReference>
<evidence type="ECO:0000256" key="2">
    <source>
        <dbReference type="ARBA" id="ARBA00022741"/>
    </source>
</evidence>
<dbReference type="NCBIfam" id="TIGR01378">
    <property type="entry name" value="thi_PPkinase"/>
    <property type="match status" value="1"/>
</dbReference>
<keyword evidence="1 7" id="KW-0808">Transferase</keyword>
<dbReference type="InterPro" id="IPR007371">
    <property type="entry name" value="TPK_catalytic"/>
</dbReference>
<reference evidence="7 8" key="1">
    <citation type="journal article" date="2014" name="Int. J. Syst. Evol. Microbiol.">
        <title>Jeotgalibaca dankookensis gen. nov., sp. nov., a member of the family Carnobacteriaceae, isolated from seujeot (Korean traditional food).</title>
        <authorList>
            <person name="Lee D.G."/>
            <person name="Trujillo M.E."/>
            <person name="Kang H."/>
            <person name="Ahn T.Y."/>
        </authorList>
    </citation>
    <scope>NUCLEOTIDE SEQUENCE [LARGE SCALE GENOMIC DNA]</scope>
    <source>
        <strain evidence="7 8">EX-07</strain>
    </source>
</reference>
<dbReference type="GO" id="GO:0016301">
    <property type="term" value="F:kinase activity"/>
    <property type="evidence" value="ECO:0007669"/>
    <property type="project" value="UniProtKB-KW"/>
</dbReference>
<dbReference type="PANTHER" id="PTHR41299:SF1">
    <property type="entry name" value="THIAMINE PYROPHOSPHOKINASE"/>
    <property type="match status" value="1"/>
</dbReference>
<evidence type="ECO:0000256" key="1">
    <source>
        <dbReference type="ARBA" id="ARBA00022679"/>
    </source>
</evidence>
<dbReference type="PANTHER" id="PTHR41299">
    <property type="entry name" value="THIAMINE PYROPHOSPHOKINASE"/>
    <property type="match status" value="1"/>
</dbReference>
<dbReference type="GO" id="GO:0005524">
    <property type="term" value="F:ATP binding"/>
    <property type="evidence" value="ECO:0007669"/>
    <property type="project" value="UniProtKB-KW"/>
</dbReference>
<keyword evidence="8" id="KW-1185">Reference proteome</keyword>
<evidence type="ECO:0000256" key="3">
    <source>
        <dbReference type="ARBA" id="ARBA00022777"/>
    </source>
</evidence>
<keyword evidence="2" id="KW-0547">Nucleotide-binding</keyword>
<dbReference type="InterPro" id="IPR007373">
    <property type="entry name" value="Thiamin_PyroPKinase_B1-bd"/>
</dbReference>
<dbReference type="Pfam" id="PF04263">
    <property type="entry name" value="TPK_catalytic"/>
    <property type="match status" value="1"/>
</dbReference>
<keyword evidence="4" id="KW-0067">ATP-binding</keyword>
<dbReference type="Proteomes" id="UP000188993">
    <property type="component" value="Chromosome"/>
</dbReference>
<dbReference type="InterPro" id="IPR053149">
    <property type="entry name" value="TPK"/>
</dbReference>
<evidence type="ECO:0000259" key="6">
    <source>
        <dbReference type="SMART" id="SM00983"/>
    </source>
</evidence>
<dbReference type="SUPFAM" id="SSF63999">
    <property type="entry name" value="Thiamin pyrophosphokinase, catalytic domain"/>
    <property type="match status" value="1"/>
</dbReference>
<dbReference type="OrthoDB" id="9804377at2"/>